<feature type="transmembrane region" description="Helical" evidence="1">
    <location>
        <begin position="83"/>
        <end position="102"/>
    </location>
</feature>
<dbReference type="EMBL" id="JACWZY010000004">
    <property type="protein sequence ID" value="MBD2700395.1"/>
    <property type="molecule type" value="Genomic_DNA"/>
</dbReference>
<name>A0A927ARY0_9BACT</name>
<dbReference type="RefSeq" id="WP_190886252.1">
    <property type="nucleotide sequence ID" value="NZ_JACWZY010000004.1"/>
</dbReference>
<accession>A0A927ARY0</accession>
<keyword evidence="3" id="KW-1185">Reference proteome</keyword>
<protein>
    <submittedName>
        <fullName evidence="2">Uncharacterized protein</fullName>
    </submittedName>
</protein>
<keyword evidence="1" id="KW-0812">Transmembrane</keyword>
<dbReference type="Proteomes" id="UP000598820">
    <property type="component" value="Unassembled WGS sequence"/>
</dbReference>
<evidence type="ECO:0000313" key="2">
    <source>
        <dbReference type="EMBL" id="MBD2700395.1"/>
    </source>
</evidence>
<keyword evidence="1" id="KW-1133">Transmembrane helix</keyword>
<organism evidence="2 3">
    <name type="scientific">Spirosoma profusum</name>
    <dbReference type="NCBI Taxonomy" id="2771354"/>
    <lineage>
        <taxon>Bacteria</taxon>
        <taxon>Pseudomonadati</taxon>
        <taxon>Bacteroidota</taxon>
        <taxon>Cytophagia</taxon>
        <taxon>Cytophagales</taxon>
        <taxon>Cytophagaceae</taxon>
        <taxon>Spirosoma</taxon>
    </lineage>
</organism>
<feature type="transmembrane region" description="Helical" evidence="1">
    <location>
        <begin position="55"/>
        <end position="76"/>
    </location>
</feature>
<keyword evidence="1" id="KW-0472">Membrane</keyword>
<proteinExistence type="predicted"/>
<reference evidence="2" key="1">
    <citation type="submission" date="2020-09" db="EMBL/GenBank/DDBJ databases">
        <authorList>
            <person name="Kim M.K."/>
        </authorList>
    </citation>
    <scope>NUCLEOTIDE SEQUENCE</scope>
    <source>
        <strain evidence="2">BT702</strain>
    </source>
</reference>
<feature type="transmembrane region" description="Helical" evidence="1">
    <location>
        <begin position="12"/>
        <end position="35"/>
    </location>
</feature>
<evidence type="ECO:0000313" key="3">
    <source>
        <dbReference type="Proteomes" id="UP000598820"/>
    </source>
</evidence>
<gene>
    <name evidence="2" type="ORF">IC229_07105</name>
</gene>
<feature type="transmembrane region" description="Helical" evidence="1">
    <location>
        <begin position="114"/>
        <end position="133"/>
    </location>
</feature>
<comment type="caution">
    <text evidence="2">The sequence shown here is derived from an EMBL/GenBank/DDBJ whole genome shotgun (WGS) entry which is preliminary data.</text>
</comment>
<evidence type="ECO:0000256" key="1">
    <source>
        <dbReference type="SAM" id="Phobius"/>
    </source>
</evidence>
<dbReference type="AlphaFoldDB" id="A0A927ARY0"/>
<sequence length="140" mass="15860">MQTKQPRWVQTLLLYFLLTNSVPGIWALFMPDAFYNYFPGFGHTWVSVDGPYNEHLIRDVGAFFMALTTLSLVALLQPGLVDARVVAVCLLVFNVPHLWYHLQHLHMLLFVDQVGNVVVLSAAVLLGIPLLFYRSSSTVR</sequence>